<dbReference type="PANTHER" id="PTHR46018">
    <property type="entry name" value="ZINC PHOSPHODIESTERASE ELAC PROTEIN 1"/>
    <property type="match status" value="1"/>
</dbReference>
<keyword evidence="3" id="KW-0819">tRNA processing</keyword>
<dbReference type="GO" id="GO:0046872">
    <property type="term" value="F:metal ion binding"/>
    <property type="evidence" value="ECO:0007669"/>
    <property type="project" value="UniProtKB-KW"/>
</dbReference>
<comment type="subunit">
    <text evidence="2">Homodimer.</text>
</comment>
<proteinExistence type="inferred from homology"/>
<gene>
    <name evidence="10" type="ORF">CHYS00102_LOCUS11542</name>
</gene>
<evidence type="ECO:0000256" key="7">
    <source>
        <dbReference type="ARBA" id="ARBA00022801"/>
    </source>
</evidence>
<dbReference type="CDD" id="cd07717">
    <property type="entry name" value="RNaseZ_ZiPD-like_MBL-fold"/>
    <property type="match status" value="1"/>
</dbReference>
<dbReference type="AlphaFoldDB" id="A0A7S1BFP1"/>
<dbReference type="GO" id="GO:0005634">
    <property type="term" value="C:nucleus"/>
    <property type="evidence" value="ECO:0007669"/>
    <property type="project" value="TreeGrafter"/>
</dbReference>
<name>A0A7S1BFP1_9STRA</name>
<dbReference type="EMBL" id="HBFR01015874">
    <property type="protein sequence ID" value="CAD8884345.1"/>
    <property type="molecule type" value="Transcribed_RNA"/>
</dbReference>
<keyword evidence="6" id="KW-0255">Endonuclease</keyword>
<dbReference type="SUPFAM" id="SSF56281">
    <property type="entry name" value="Metallo-hydrolase/oxidoreductase"/>
    <property type="match status" value="1"/>
</dbReference>
<reference evidence="10" key="1">
    <citation type="submission" date="2021-01" db="EMBL/GenBank/DDBJ databases">
        <authorList>
            <person name="Corre E."/>
            <person name="Pelletier E."/>
            <person name="Niang G."/>
            <person name="Scheremetjew M."/>
            <person name="Finn R."/>
            <person name="Kale V."/>
            <person name="Holt S."/>
            <person name="Cochrane G."/>
            <person name="Meng A."/>
            <person name="Brown T."/>
            <person name="Cohen L."/>
        </authorList>
    </citation>
    <scope>NUCLEOTIDE SEQUENCE</scope>
    <source>
        <strain evidence="10">308</strain>
    </source>
</reference>
<dbReference type="InterPro" id="IPR013471">
    <property type="entry name" value="RNase_Z/BN"/>
</dbReference>
<keyword evidence="5" id="KW-0479">Metal-binding</keyword>
<protein>
    <recommendedName>
        <fullName evidence="9">Metallo-beta-lactamase domain-containing protein</fullName>
    </recommendedName>
</protein>
<dbReference type="GO" id="GO:0042781">
    <property type="term" value="F:3'-tRNA processing endoribonuclease activity"/>
    <property type="evidence" value="ECO:0007669"/>
    <property type="project" value="TreeGrafter"/>
</dbReference>
<keyword evidence="4" id="KW-0540">Nuclease</keyword>
<evidence type="ECO:0000313" key="10">
    <source>
        <dbReference type="EMBL" id="CAD8884345.1"/>
    </source>
</evidence>
<dbReference type="Pfam" id="PF12706">
    <property type="entry name" value="Lactamase_B_2"/>
    <property type="match status" value="1"/>
</dbReference>
<evidence type="ECO:0000256" key="2">
    <source>
        <dbReference type="ARBA" id="ARBA00011738"/>
    </source>
</evidence>
<evidence type="ECO:0000256" key="6">
    <source>
        <dbReference type="ARBA" id="ARBA00022759"/>
    </source>
</evidence>
<dbReference type="HAMAP" id="MF_01818">
    <property type="entry name" value="RNase_Z_BN"/>
    <property type="match status" value="1"/>
</dbReference>
<evidence type="ECO:0000256" key="3">
    <source>
        <dbReference type="ARBA" id="ARBA00022694"/>
    </source>
</evidence>
<dbReference type="InterPro" id="IPR001279">
    <property type="entry name" value="Metallo-B-lactamas"/>
</dbReference>
<dbReference type="PANTHER" id="PTHR46018:SF2">
    <property type="entry name" value="ZINC PHOSPHODIESTERASE ELAC PROTEIN 1"/>
    <property type="match status" value="1"/>
</dbReference>
<evidence type="ECO:0000256" key="4">
    <source>
        <dbReference type="ARBA" id="ARBA00022722"/>
    </source>
</evidence>
<evidence type="ECO:0000256" key="1">
    <source>
        <dbReference type="ARBA" id="ARBA00001947"/>
    </source>
</evidence>
<keyword evidence="7" id="KW-0378">Hydrolase</keyword>
<dbReference type="InterPro" id="IPR036866">
    <property type="entry name" value="RibonucZ/Hydroxyglut_hydro"/>
</dbReference>
<evidence type="ECO:0000259" key="9">
    <source>
        <dbReference type="Pfam" id="PF12706"/>
    </source>
</evidence>
<sequence length="572" mass="63050">MPRPDASILGDCSEQDWIESTLRRRYPTLPSQAHWMQTQFNFTGVDRDPRSLYHPIFTDPAAPAGAPGADGAVERVQKRQSDMDLIFLGTASCIPGTSRGVSCVALRLNWKKGLASVMSSQKRRAGKVDRRNPRGDGGGVENVGGTWLFDCGEGSQIQLQKATNVKTAKITKIFVTHAHGDHSFGLPGILCLIGQGREKNSPPIDIYGPEGLRMWLRTSVRYSVSRIVPPFRVHELKDCPMSPNWKVGPNGRFFNNGQVRTDTWKLNPQPTVEDPLSWLSNLKNIKLEANPLFGEVEGGRDIYPQYDHPKCVDNAPVYVVEEEEDVAVYAAPMAHGVPCVGYVIKEADKAGRLKADLVAPILKRNFQALIDGGVKDPMKLMAHIKKMKEGDTFTMPDGTVIVQSEVVEPPQKGRIVAICGDTSDASAMAGIAHGADVLVHEATNTHFDNMDQGTYKQAENDAVRHGHSTPLMAGEFAGRIRAKRLLMNHFSPRYPGDPSIESIRTMTRIEKQAMDASGLPETAVVAVWDFMSIPIPYSDAKSKVPNDPNVVKQLKKMQESNGRKLSREKARK</sequence>
<accession>A0A7S1BFP1</accession>
<dbReference type="Gene3D" id="3.60.15.10">
    <property type="entry name" value="Ribonuclease Z/Hydroxyacylglutathione hydrolase-like"/>
    <property type="match status" value="1"/>
</dbReference>
<evidence type="ECO:0000256" key="5">
    <source>
        <dbReference type="ARBA" id="ARBA00022723"/>
    </source>
</evidence>
<keyword evidence="8" id="KW-0862">Zinc</keyword>
<evidence type="ECO:0000256" key="8">
    <source>
        <dbReference type="ARBA" id="ARBA00022833"/>
    </source>
</evidence>
<comment type="cofactor">
    <cofactor evidence="1">
        <name>Zn(2+)</name>
        <dbReference type="ChEBI" id="CHEBI:29105"/>
    </cofactor>
</comment>
<organism evidence="10">
    <name type="scientific">Corethron hystrix</name>
    <dbReference type="NCBI Taxonomy" id="216773"/>
    <lineage>
        <taxon>Eukaryota</taxon>
        <taxon>Sar</taxon>
        <taxon>Stramenopiles</taxon>
        <taxon>Ochrophyta</taxon>
        <taxon>Bacillariophyta</taxon>
        <taxon>Coscinodiscophyceae</taxon>
        <taxon>Corethrophycidae</taxon>
        <taxon>Corethrales</taxon>
        <taxon>Corethraceae</taxon>
        <taxon>Corethron</taxon>
    </lineage>
</organism>
<feature type="domain" description="Metallo-beta-lactamase" evidence="9">
    <location>
        <begin position="148"/>
        <end position="237"/>
    </location>
</feature>